<comment type="caution">
    <text evidence="1">The sequence shown here is derived from an EMBL/GenBank/DDBJ whole genome shotgun (WGS) entry which is preliminary data.</text>
</comment>
<evidence type="ECO:0000313" key="1">
    <source>
        <dbReference type="EMBL" id="KAK6640029.1"/>
    </source>
</evidence>
<protein>
    <submittedName>
        <fullName evidence="1">Uncharacterized protein</fullName>
    </submittedName>
</protein>
<evidence type="ECO:0000313" key="2">
    <source>
        <dbReference type="Proteomes" id="UP001372834"/>
    </source>
</evidence>
<gene>
    <name evidence="1" type="ORF">RUM43_008306</name>
</gene>
<dbReference type="Proteomes" id="UP001372834">
    <property type="component" value="Unassembled WGS sequence"/>
</dbReference>
<name>A0AAN8P2Z2_POLSC</name>
<sequence length="142" mass="16060">MRITWGIVFALSRKLPWPKPLEETEVSSRMAIPPLSPKGNPRVRAETDLWLLSPRSVEWKEEPQHPCTPASIDSSVSFYDIQCQEDVPRLDVENLESGYHGLVKENETLVEVRPKIRGVGAEVCGFRIVNKHHGDAPFESIC</sequence>
<proteinExistence type="predicted"/>
<dbReference type="EMBL" id="JAWJWE010000003">
    <property type="protein sequence ID" value="KAK6640029.1"/>
    <property type="molecule type" value="Genomic_DNA"/>
</dbReference>
<reference evidence="1 2" key="1">
    <citation type="submission" date="2023-10" db="EMBL/GenBank/DDBJ databases">
        <title>Genomes of two closely related lineages of the louse Polyplax serrata with different host specificities.</title>
        <authorList>
            <person name="Martinu J."/>
            <person name="Tarabai H."/>
            <person name="Stefka J."/>
            <person name="Hypsa V."/>
        </authorList>
    </citation>
    <scope>NUCLEOTIDE SEQUENCE [LARGE SCALE GENOMIC DNA]</scope>
    <source>
        <strain evidence="1">HR10_N</strain>
    </source>
</reference>
<accession>A0AAN8P2Z2</accession>
<organism evidence="1 2">
    <name type="scientific">Polyplax serrata</name>
    <name type="common">Common mouse louse</name>
    <dbReference type="NCBI Taxonomy" id="468196"/>
    <lineage>
        <taxon>Eukaryota</taxon>
        <taxon>Metazoa</taxon>
        <taxon>Ecdysozoa</taxon>
        <taxon>Arthropoda</taxon>
        <taxon>Hexapoda</taxon>
        <taxon>Insecta</taxon>
        <taxon>Pterygota</taxon>
        <taxon>Neoptera</taxon>
        <taxon>Paraneoptera</taxon>
        <taxon>Psocodea</taxon>
        <taxon>Troctomorpha</taxon>
        <taxon>Phthiraptera</taxon>
        <taxon>Anoplura</taxon>
        <taxon>Polyplacidae</taxon>
        <taxon>Polyplax</taxon>
    </lineage>
</organism>
<dbReference type="AlphaFoldDB" id="A0AAN8P2Z2"/>